<organism evidence="9 10">
    <name type="scientific">Paenibacillus sepulcri</name>
    <dbReference type="NCBI Taxonomy" id="359917"/>
    <lineage>
        <taxon>Bacteria</taxon>
        <taxon>Bacillati</taxon>
        <taxon>Bacillota</taxon>
        <taxon>Bacilli</taxon>
        <taxon>Bacillales</taxon>
        <taxon>Paenibacillaceae</taxon>
        <taxon>Paenibacillus</taxon>
    </lineage>
</organism>
<sequence>MRRNIWLLAILLIAVLLGINNTIYYFTSKNTLEDRLRHELNEVARQIQLSIELSRTGAEKYQEQIGRELRAASIATQFALNPDIDKVTNAQLVELKKRLDMADITLLERTPDNIVLSRSSNPNQIGYKTNTWKPWYEAFNQLFDYKQVTVPWGQSLTNFWTGPFEFSTTDTSNINKWGYYYDGATNYIIDPFISYESRQRAYDEATGVNQLIARTLKGSGSLLEIAVINPQTFSSGEVTTVTNNGDTLRHMTQNPIINGSYAFRHSGDQLNVSQANASSQTVWVNGIINDKHVIKAFIPVDIDKVASMLDENGLPINRYVLALVADYQPIQDSLDKQFFNIRLIVCTVTLLSLIIVYLTVTGYRKSQDKLVRQTQETYVEDINQLFHSIRAQRHDFMNHVQMIQSLAQLNRIDDLRSYAADLTGEIHEMNDILNIGNPAIAALIRSKISQAEPLKIRLETGFSDISKLPLGLKSLDLTRMLGNLIDNAFDEAGRFPEDQRLVRIMMYEKEGCMEFAVSNPCHNAGSLQTKPLFQPGYSNKGAGHSGLGLAIVKSIAEQYSGHVRVSFDEPDIVTFIIRIPY</sequence>
<protein>
    <submittedName>
        <fullName evidence="9">GHKL domain-containing protein</fullName>
    </submittedName>
</protein>
<evidence type="ECO:0000256" key="4">
    <source>
        <dbReference type="ARBA" id="ARBA00022777"/>
    </source>
</evidence>
<feature type="transmembrane region" description="Helical" evidence="7">
    <location>
        <begin position="339"/>
        <end position="360"/>
    </location>
</feature>
<keyword evidence="2" id="KW-0808">Transferase</keyword>
<dbReference type="Pfam" id="PF14501">
    <property type="entry name" value="HATPase_c_5"/>
    <property type="match status" value="1"/>
</dbReference>
<keyword evidence="7" id="KW-0472">Membrane</keyword>
<dbReference type="PANTHER" id="PTHR40448:SF1">
    <property type="entry name" value="TWO-COMPONENT SENSOR HISTIDINE KINASE"/>
    <property type="match status" value="1"/>
</dbReference>
<evidence type="ECO:0000256" key="1">
    <source>
        <dbReference type="ARBA" id="ARBA00022553"/>
    </source>
</evidence>
<keyword evidence="6" id="KW-0902">Two-component regulatory system</keyword>
<keyword evidence="3" id="KW-0547">Nucleotide-binding</keyword>
<dbReference type="InterPro" id="IPR005467">
    <property type="entry name" value="His_kinase_dom"/>
</dbReference>
<keyword evidence="5" id="KW-0067">ATP-binding</keyword>
<evidence type="ECO:0000313" key="10">
    <source>
        <dbReference type="Proteomes" id="UP001519887"/>
    </source>
</evidence>
<dbReference type="InterPro" id="IPR036890">
    <property type="entry name" value="HATPase_C_sf"/>
</dbReference>
<evidence type="ECO:0000256" key="5">
    <source>
        <dbReference type="ARBA" id="ARBA00022840"/>
    </source>
</evidence>
<evidence type="ECO:0000256" key="6">
    <source>
        <dbReference type="ARBA" id="ARBA00023012"/>
    </source>
</evidence>
<evidence type="ECO:0000259" key="8">
    <source>
        <dbReference type="PROSITE" id="PS50109"/>
    </source>
</evidence>
<dbReference type="Gene3D" id="1.10.287.130">
    <property type="match status" value="1"/>
</dbReference>
<dbReference type="SMART" id="SM00387">
    <property type="entry name" value="HATPase_c"/>
    <property type="match status" value="1"/>
</dbReference>
<keyword evidence="7" id="KW-0812">Transmembrane</keyword>
<dbReference type="RefSeq" id="WP_210037264.1">
    <property type="nucleotide sequence ID" value="NZ_JBHLVU010000004.1"/>
</dbReference>
<name>A0ABS7C7K5_9BACL</name>
<dbReference type="InterPro" id="IPR003594">
    <property type="entry name" value="HATPase_dom"/>
</dbReference>
<evidence type="ECO:0000313" key="9">
    <source>
        <dbReference type="EMBL" id="MBW7456710.1"/>
    </source>
</evidence>
<evidence type="ECO:0000256" key="2">
    <source>
        <dbReference type="ARBA" id="ARBA00022679"/>
    </source>
</evidence>
<keyword evidence="10" id="KW-1185">Reference proteome</keyword>
<dbReference type="InterPro" id="IPR016120">
    <property type="entry name" value="Sig_transdc_His_kin_SpoOB"/>
</dbReference>
<keyword evidence="1" id="KW-0597">Phosphoprotein</keyword>
<dbReference type="PROSITE" id="PS50109">
    <property type="entry name" value="HIS_KIN"/>
    <property type="match status" value="1"/>
</dbReference>
<evidence type="ECO:0000256" key="7">
    <source>
        <dbReference type="SAM" id="Phobius"/>
    </source>
</evidence>
<dbReference type="Proteomes" id="UP001519887">
    <property type="component" value="Unassembled WGS sequence"/>
</dbReference>
<dbReference type="PANTHER" id="PTHR40448">
    <property type="entry name" value="TWO-COMPONENT SENSOR HISTIDINE KINASE"/>
    <property type="match status" value="1"/>
</dbReference>
<accession>A0ABS7C7K5</accession>
<dbReference type="InterPro" id="IPR039506">
    <property type="entry name" value="SPOB_a"/>
</dbReference>
<dbReference type="SUPFAM" id="SSF55874">
    <property type="entry name" value="ATPase domain of HSP90 chaperone/DNA topoisomerase II/histidine kinase"/>
    <property type="match status" value="1"/>
</dbReference>
<feature type="domain" description="Histidine kinase" evidence="8">
    <location>
        <begin position="384"/>
        <end position="581"/>
    </location>
</feature>
<dbReference type="Pfam" id="PF14689">
    <property type="entry name" value="SPOB_a"/>
    <property type="match status" value="1"/>
</dbReference>
<reference evidence="9 10" key="1">
    <citation type="submission" date="2021-07" db="EMBL/GenBank/DDBJ databases">
        <title>Paenibacillus radiodurans sp. nov., isolated from the southeastern edge of Tengger Desert.</title>
        <authorList>
            <person name="Zhang G."/>
        </authorList>
    </citation>
    <scope>NUCLEOTIDE SEQUENCE [LARGE SCALE GENOMIC DNA]</scope>
    <source>
        <strain evidence="9 10">CCM 7311</strain>
    </source>
</reference>
<comment type="caution">
    <text evidence="9">The sequence shown here is derived from an EMBL/GenBank/DDBJ whole genome shotgun (WGS) entry which is preliminary data.</text>
</comment>
<proteinExistence type="predicted"/>
<gene>
    <name evidence="9" type="ORF">K0U00_21975</name>
</gene>
<dbReference type="EMBL" id="JAHZIK010000645">
    <property type="protein sequence ID" value="MBW7456710.1"/>
    <property type="molecule type" value="Genomic_DNA"/>
</dbReference>
<dbReference type="Gene3D" id="3.30.565.10">
    <property type="entry name" value="Histidine kinase-like ATPase, C-terminal domain"/>
    <property type="match status" value="1"/>
</dbReference>
<keyword evidence="4" id="KW-0418">Kinase</keyword>
<evidence type="ECO:0000256" key="3">
    <source>
        <dbReference type="ARBA" id="ARBA00022741"/>
    </source>
</evidence>
<dbReference type="SUPFAM" id="SSF55890">
    <property type="entry name" value="Sporulation response regulatory protein Spo0B"/>
    <property type="match status" value="1"/>
</dbReference>
<keyword evidence="7" id="KW-1133">Transmembrane helix</keyword>
<dbReference type="InterPro" id="IPR032834">
    <property type="entry name" value="NatK-like_C"/>
</dbReference>